<evidence type="ECO:0000256" key="2">
    <source>
        <dbReference type="ARBA" id="ARBA00009326"/>
    </source>
</evidence>
<evidence type="ECO:0000256" key="8">
    <source>
        <dbReference type="RuleBase" id="RU361215"/>
    </source>
</evidence>
<name>M2RJQ7_CERS8</name>
<dbReference type="OrthoDB" id="427186at2759"/>
<evidence type="ECO:0000256" key="3">
    <source>
        <dbReference type="ARBA" id="ARBA00022670"/>
    </source>
</evidence>
<keyword evidence="4 7" id="KW-0833">Ubl conjugation pathway</keyword>
<feature type="domain" description="UCH catalytic" evidence="9">
    <location>
        <begin position="8"/>
        <end position="242"/>
    </location>
</feature>
<accession>M2RJQ7</accession>
<dbReference type="PROSITE" id="PS52048">
    <property type="entry name" value="UCH_DOMAIN"/>
    <property type="match status" value="1"/>
</dbReference>
<dbReference type="PANTHER" id="PTHR10589">
    <property type="entry name" value="UBIQUITIN CARBOXYL-TERMINAL HYDROLASE"/>
    <property type="match status" value="1"/>
</dbReference>
<dbReference type="FunFam" id="3.40.532.10:FF:000006">
    <property type="entry name" value="Ubiquitin carboxyl-terminal hydrolase"/>
    <property type="match status" value="1"/>
</dbReference>
<comment type="similarity">
    <text evidence="2 7 8">Belongs to the peptidase C12 family.</text>
</comment>
<evidence type="ECO:0000256" key="5">
    <source>
        <dbReference type="ARBA" id="ARBA00022801"/>
    </source>
</evidence>
<keyword evidence="5 7" id="KW-0378">Hydrolase</keyword>
<feature type="site" description="Transition state stabilizer" evidence="7">
    <location>
        <position position="94"/>
    </location>
</feature>
<dbReference type="InterPro" id="IPR036959">
    <property type="entry name" value="Peptidase_C12_UCH_sf"/>
</dbReference>
<dbReference type="STRING" id="914234.M2RJQ7"/>
<evidence type="ECO:0000259" key="9">
    <source>
        <dbReference type="PROSITE" id="PS52048"/>
    </source>
</evidence>
<dbReference type="PANTHER" id="PTHR10589:SF17">
    <property type="entry name" value="UBIQUITIN CARBOXYL-TERMINAL HYDROLASE"/>
    <property type="match status" value="1"/>
</dbReference>
<dbReference type="CDD" id="cd09616">
    <property type="entry name" value="Peptidase_C12_UCH_L1_L3"/>
    <property type="match status" value="1"/>
</dbReference>
<protein>
    <recommendedName>
        <fullName evidence="8">Ubiquitin carboxyl-terminal hydrolase</fullName>
        <ecNumber evidence="8">3.4.19.12</ecNumber>
    </recommendedName>
</protein>
<gene>
    <name evidence="10" type="ORF">CERSUDRAFT_112720</name>
</gene>
<keyword evidence="11" id="KW-1185">Reference proteome</keyword>
<evidence type="ECO:0000256" key="4">
    <source>
        <dbReference type="ARBA" id="ARBA00022786"/>
    </source>
</evidence>
<dbReference type="GO" id="GO:0006511">
    <property type="term" value="P:ubiquitin-dependent protein catabolic process"/>
    <property type="evidence" value="ECO:0007669"/>
    <property type="project" value="UniProtKB-UniRule"/>
</dbReference>
<evidence type="ECO:0000256" key="6">
    <source>
        <dbReference type="ARBA" id="ARBA00022807"/>
    </source>
</evidence>
<feature type="active site" description="Nucleophile" evidence="7">
    <location>
        <position position="100"/>
    </location>
</feature>
<dbReference type="GO" id="GO:0005737">
    <property type="term" value="C:cytoplasm"/>
    <property type="evidence" value="ECO:0007669"/>
    <property type="project" value="TreeGrafter"/>
</dbReference>
<dbReference type="Proteomes" id="UP000016930">
    <property type="component" value="Unassembled WGS sequence"/>
</dbReference>
<keyword evidence="6 7" id="KW-0788">Thiol protease</keyword>
<feature type="active site" description="Proton donor" evidence="7">
    <location>
        <position position="172"/>
    </location>
</feature>
<feature type="site" description="Important for enzyme activity" evidence="7">
    <location>
        <position position="199"/>
    </location>
</feature>
<dbReference type="MEROPS" id="C12.002"/>
<reference evidence="10 11" key="1">
    <citation type="journal article" date="2012" name="Proc. Natl. Acad. Sci. U.S.A.">
        <title>Comparative genomics of Ceriporiopsis subvermispora and Phanerochaete chrysosporium provide insight into selective ligninolysis.</title>
        <authorList>
            <person name="Fernandez-Fueyo E."/>
            <person name="Ruiz-Duenas F.J."/>
            <person name="Ferreira P."/>
            <person name="Floudas D."/>
            <person name="Hibbett D.S."/>
            <person name="Canessa P."/>
            <person name="Larrondo L.F."/>
            <person name="James T.Y."/>
            <person name="Seelenfreund D."/>
            <person name="Lobos S."/>
            <person name="Polanco R."/>
            <person name="Tello M."/>
            <person name="Honda Y."/>
            <person name="Watanabe T."/>
            <person name="Watanabe T."/>
            <person name="Ryu J.S."/>
            <person name="Kubicek C.P."/>
            <person name="Schmoll M."/>
            <person name="Gaskell J."/>
            <person name="Hammel K.E."/>
            <person name="St John F.J."/>
            <person name="Vanden Wymelenberg A."/>
            <person name="Sabat G."/>
            <person name="Splinter BonDurant S."/>
            <person name="Syed K."/>
            <person name="Yadav J.S."/>
            <person name="Doddapaneni H."/>
            <person name="Subramanian V."/>
            <person name="Lavin J.L."/>
            <person name="Oguiza J.A."/>
            <person name="Perez G."/>
            <person name="Pisabarro A.G."/>
            <person name="Ramirez L."/>
            <person name="Santoyo F."/>
            <person name="Master E."/>
            <person name="Coutinho P.M."/>
            <person name="Henrissat B."/>
            <person name="Lombard V."/>
            <person name="Magnuson J.K."/>
            <person name="Kuees U."/>
            <person name="Hori C."/>
            <person name="Igarashi K."/>
            <person name="Samejima M."/>
            <person name="Held B.W."/>
            <person name="Barry K.W."/>
            <person name="LaButti K.M."/>
            <person name="Lapidus A."/>
            <person name="Lindquist E.A."/>
            <person name="Lucas S.M."/>
            <person name="Riley R."/>
            <person name="Salamov A.A."/>
            <person name="Hoffmeister D."/>
            <person name="Schwenk D."/>
            <person name="Hadar Y."/>
            <person name="Yarden O."/>
            <person name="de Vries R.P."/>
            <person name="Wiebenga A."/>
            <person name="Stenlid J."/>
            <person name="Eastwood D."/>
            <person name="Grigoriev I.V."/>
            <person name="Berka R.M."/>
            <person name="Blanchette R.A."/>
            <person name="Kersten P."/>
            <person name="Martinez A.T."/>
            <person name="Vicuna R."/>
            <person name="Cullen D."/>
        </authorList>
    </citation>
    <scope>NUCLEOTIDE SEQUENCE [LARGE SCALE GENOMIC DNA]</scope>
    <source>
        <strain evidence="10 11">B</strain>
    </source>
</reference>
<evidence type="ECO:0000313" key="10">
    <source>
        <dbReference type="EMBL" id="EMD39031.1"/>
    </source>
</evidence>
<dbReference type="Pfam" id="PF01088">
    <property type="entry name" value="Peptidase_C12"/>
    <property type="match status" value="1"/>
</dbReference>
<proteinExistence type="inferred from homology"/>
<dbReference type="GO" id="GO:0004843">
    <property type="term" value="F:cysteine-type deubiquitinase activity"/>
    <property type="evidence" value="ECO:0007669"/>
    <property type="project" value="UniProtKB-UniRule"/>
</dbReference>
<dbReference type="GO" id="GO:0016579">
    <property type="term" value="P:protein deubiquitination"/>
    <property type="evidence" value="ECO:0007669"/>
    <property type="project" value="TreeGrafter"/>
</dbReference>
<organism evidence="10 11">
    <name type="scientific">Ceriporiopsis subvermispora (strain B)</name>
    <name type="common">White-rot fungus</name>
    <name type="synonym">Gelatoporia subvermispora</name>
    <dbReference type="NCBI Taxonomy" id="914234"/>
    <lineage>
        <taxon>Eukaryota</taxon>
        <taxon>Fungi</taxon>
        <taxon>Dikarya</taxon>
        <taxon>Basidiomycota</taxon>
        <taxon>Agaricomycotina</taxon>
        <taxon>Agaricomycetes</taxon>
        <taxon>Polyporales</taxon>
        <taxon>Gelatoporiaceae</taxon>
        <taxon>Gelatoporia</taxon>
    </lineage>
</organism>
<dbReference type="SUPFAM" id="SSF54001">
    <property type="entry name" value="Cysteine proteinases"/>
    <property type="match status" value="1"/>
</dbReference>
<dbReference type="Gene3D" id="3.40.532.10">
    <property type="entry name" value="Peptidase C12, ubiquitin carboxyl-terminal hydrolase"/>
    <property type="match status" value="1"/>
</dbReference>
<dbReference type="HOGENOM" id="CLU_054406_0_2_1"/>
<dbReference type="InterPro" id="IPR038765">
    <property type="entry name" value="Papain-like_cys_pep_sf"/>
</dbReference>
<keyword evidence="3 7" id="KW-0645">Protease</keyword>
<dbReference type="AlphaFoldDB" id="M2RJQ7"/>
<dbReference type="PRINTS" id="PR00707">
    <property type="entry name" value="UBCTHYDRLASE"/>
</dbReference>
<dbReference type="InterPro" id="IPR001578">
    <property type="entry name" value="Peptidase_C12_UCH"/>
</dbReference>
<evidence type="ECO:0000256" key="7">
    <source>
        <dbReference type="PROSITE-ProRule" id="PRU01393"/>
    </source>
</evidence>
<dbReference type="EMBL" id="KB445794">
    <property type="protein sequence ID" value="EMD39031.1"/>
    <property type="molecule type" value="Genomic_DNA"/>
</dbReference>
<evidence type="ECO:0000256" key="1">
    <source>
        <dbReference type="ARBA" id="ARBA00000707"/>
    </source>
</evidence>
<comment type="catalytic activity">
    <reaction evidence="1 7 8">
        <text>Thiol-dependent hydrolysis of ester, thioester, amide, peptide and isopeptide bonds formed by the C-terminal Gly of ubiquitin (a 76-residue protein attached to proteins as an intracellular targeting signal).</text>
        <dbReference type="EC" id="3.4.19.12"/>
    </reaction>
</comment>
<evidence type="ECO:0000313" key="11">
    <source>
        <dbReference type="Proteomes" id="UP000016930"/>
    </source>
</evidence>
<dbReference type="EC" id="3.4.19.12" evidence="8"/>
<sequence length="244" mass="27259">MTDHTANRWIPIESNPDVLNQWANAAGLVASQAQFHDVYGLDDALLEMVPQPVKAVILLFPITERLEQKRREEDERILKDGQHPVDPTIFWIKQTIQNACGTIALLHALINSEVTFAPHSALARFLDECRDSSPQERAKLLETTPLFANIHSEAASAGQTAAPSIEQDTDLHFTCFVQAPNPPREEGLTSDSTRLLELDGRREGPVDRGECTDFFRNVAEYVKNNYIANTSSMHFNMIALAPPE</sequence>